<organism evidence="1 2">
    <name type="scientific">Helicobacter hepaticus (strain ATCC 51449 / 3B1)</name>
    <dbReference type="NCBI Taxonomy" id="235279"/>
    <lineage>
        <taxon>Bacteria</taxon>
        <taxon>Pseudomonadati</taxon>
        <taxon>Campylobacterota</taxon>
        <taxon>Epsilonproteobacteria</taxon>
        <taxon>Campylobacterales</taxon>
        <taxon>Helicobacteraceae</taxon>
        <taxon>Helicobacter</taxon>
    </lineage>
</organism>
<dbReference type="EMBL" id="AE017125">
    <property type="protein sequence ID" value="AAP78056.1"/>
    <property type="molecule type" value="Genomic_DNA"/>
</dbReference>
<protein>
    <submittedName>
        <fullName evidence="1">Uncharacterized protein</fullName>
    </submittedName>
</protein>
<dbReference type="HOGENOM" id="CLU_3044069_0_0_7"/>
<keyword evidence="2" id="KW-1185">Reference proteome</keyword>
<reference evidence="1 2" key="1">
    <citation type="journal article" date="2003" name="Proc. Natl. Acad. Sci. U.S.A.">
        <title>The complete genome sequence of the carcinogenic bacterium Helicobacter hepaticus.</title>
        <authorList>
            <person name="Suerbaum S."/>
            <person name="Josenhans C."/>
            <person name="Sterzenbach T."/>
            <person name="Drescher B."/>
            <person name="Brandt P."/>
            <person name="Bell M."/>
            <person name="Droege M."/>
            <person name="Fartmann B."/>
            <person name="Fischer H.-P."/>
            <person name="Ge Z."/>
            <person name="Hoerster A."/>
            <person name="Holland R."/>
            <person name="Klein K."/>
            <person name="Koenig J."/>
            <person name="Macko L."/>
            <person name="Mendz G.L."/>
            <person name="Nyakatura G."/>
            <person name="Schauer D.B."/>
            <person name="Shen Z."/>
            <person name="Weber J."/>
            <person name="Frosch M."/>
            <person name="Fox J.G."/>
        </authorList>
    </citation>
    <scope>NUCLEOTIDE SEQUENCE [LARGE SCALE GENOMIC DNA]</scope>
    <source>
        <strain evidence="2">ATCC 51449 / 3B1</strain>
    </source>
</reference>
<gene>
    <name evidence="1" type="ordered locus">HH_1459</name>
</gene>
<dbReference type="STRING" id="235279.HH_1459"/>
<sequence length="54" mass="5893">MCGCGDLFQADIAPLVSSAIINPYAVIITKSFMINFNIPLDKHQVSGFIMSNVF</sequence>
<accession>Q7VG65</accession>
<name>Q7VG65_HELHP</name>
<evidence type="ECO:0000313" key="1">
    <source>
        <dbReference type="EMBL" id="AAP78056.1"/>
    </source>
</evidence>
<evidence type="ECO:0000313" key="2">
    <source>
        <dbReference type="Proteomes" id="UP000002495"/>
    </source>
</evidence>
<dbReference type="AlphaFoldDB" id="Q7VG65"/>
<dbReference type="Proteomes" id="UP000002495">
    <property type="component" value="Chromosome"/>
</dbReference>
<proteinExistence type="predicted"/>
<dbReference type="KEGG" id="hhe:HH_1459"/>